<sequence length="179" mass="18454">QKNHTVEVTLLSPATSYYFQIRIGETKYDNGGVPWTFSTKLAGSDVPLATPSAVLSATPVPTVEGAAPTSASAFGPLKSSSLRVVPTSRPIVSTPTSVPYAVPTLSSYVCGETDCQKICQKIGSTCSTGEWHSSGCYGKYTIGSCAIAPTITPTPTVTPTPTATSTPTPTSTPIPTPTP</sequence>
<dbReference type="AlphaFoldDB" id="A0A2M7BS11"/>
<feature type="compositionally biased region" description="Pro residues" evidence="1">
    <location>
        <begin position="170"/>
        <end position="179"/>
    </location>
</feature>
<dbReference type="Proteomes" id="UP000230119">
    <property type="component" value="Unassembled WGS sequence"/>
</dbReference>
<organism evidence="2 3">
    <name type="scientific">Candidatus Roizmanbacteria bacterium CG03_land_8_20_14_0_80_39_12</name>
    <dbReference type="NCBI Taxonomy" id="1974847"/>
    <lineage>
        <taxon>Bacteria</taxon>
        <taxon>Candidatus Roizmaniibacteriota</taxon>
    </lineage>
</organism>
<evidence type="ECO:0000256" key="1">
    <source>
        <dbReference type="SAM" id="MobiDB-lite"/>
    </source>
</evidence>
<gene>
    <name evidence="2" type="ORF">COS52_03555</name>
</gene>
<protein>
    <recommendedName>
        <fullName evidence="4">Fibronectin type-III domain-containing protein</fullName>
    </recommendedName>
</protein>
<proteinExistence type="predicted"/>
<feature type="compositionally biased region" description="Low complexity" evidence="1">
    <location>
        <begin position="155"/>
        <end position="169"/>
    </location>
</feature>
<evidence type="ECO:0000313" key="2">
    <source>
        <dbReference type="EMBL" id="PIV08279.1"/>
    </source>
</evidence>
<evidence type="ECO:0000313" key="3">
    <source>
        <dbReference type="Proteomes" id="UP000230119"/>
    </source>
</evidence>
<feature type="non-terminal residue" evidence="2">
    <location>
        <position position="1"/>
    </location>
</feature>
<name>A0A2M7BS11_9BACT</name>
<dbReference type="EMBL" id="PEVA01000153">
    <property type="protein sequence ID" value="PIV08279.1"/>
    <property type="molecule type" value="Genomic_DNA"/>
</dbReference>
<comment type="caution">
    <text evidence="2">The sequence shown here is derived from an EMBL/GenBank/DDBJ whole genome shotgun (WGS) entry which is preliminary data.</text>
</comment>
<accession>A0A2M7BS11</accession>
<evidence type="ECO:0008006" key="4">
    <source>
        <dbReference type="Google" id="ProtNLM"/>
    </source>
</evidence>
<reference evidence="3" key="1">
    <citation type="submission" date="2017-09" db="EMBL/GenBank/DDBJ databases">
        <title>Depth-based differentiation of microbial function through sediment-hosted aquifers and enrichment of novel symbionts in the deep terrestrial subsurface.</title>
        <authorList>
            <person name="Probst A.J."/>
            <person name="Ladd B."/>
            <person name="Jarett J.K."/>
            <person name="Geller-Mcgrath D.E."/>
            <person name="Sieber C.M.K."/>
            <person name="Emerson J.B."/>
            <person name="Anantharaman K."/>
            <person name="Thomas B.C."/>
            <person name="Malmstrom R."/>
            <person name="Stieglmeier M."/>
            <person name="Klingl A."/>
            <person name="Woyke T."/>
            <person name="Ryan C.M."/>
            <person name="Banfield J.F."/>
        </authorList>
    </citation>
    <scope>NUCLEOTIDE SEQUENCE [LARGE SCALE GENOMIC DNA]</scope>
</reference>
<feature type="region of interest" description="Disordered" evidence="1">
    <location>
        <begin position="155"/>
        <end position="179"/>
    </location>
</feature>